<accession>A0A194RMX7</accession>
<gene>
    <name evidence="1" type="ORF">RR48_10713</name>
</gene>
<dbReference type="Proteomes" id="UP000053240">
    <property type="component" value="Unassembled WGS sequence"/>
</dbReference>
<dbReference type="AlphaFoldDB" id="A0A194RMX7"/>
<protein>
    <submittedName>
        <fullName evidence="1">Uncharacterized protein</fullName>
    </submittedName>
</protein>
<dbReference type="EMBL" id="KQ459989">
    <property type="protein sequence ID" value="KPJ18769.1"/>
    <property type="molecule type" value="Genomic_DNA"/>
</dbReference>
<evidence type="ECO:0000313" key="1">
    <source>
        <dbReference type="EMBL" id="KPJ18769.1"/>
    </source>
</evidence>
<keyword evidence="2" id="KW-1185">Reference proteome</keyword>
<evidence type="ECO:0000313" key="2">
    <source>
        <dbReference type="Proteomes" id="UP000053240"/>
    </source>
</evidence>
<sequence length="78" mass="8790">MEEEETALHVIQHCPAVSDYRDRYLGPPRSPPEITSNIKGLLGFFGELGWLELPTACLHATYALVVELRRTEPLLLTN</sequence>
<organism evidence="1 2">
    <name type="scientific">Papilio machaon</name>
    <name type="common">Old World swallowtail butterfly</name>
    <dbReference type="NCBI Taxonomy" id="76193"/>
    <lineage>
        <taxon>Eukaryota</taxon>
        <taxon>Metazoa</taxon>
        <taxon>Ecdysozoa</taxon>
        <taxon>Arthropoda</taxon>
        <taxon>Hexapoda</taxon>
        <taxon>Insecta</taxon>
        <taxon>Pterygota</taxon>
        <taxon>Neoptera</taxon>
        <taxon>Endopterygota</taxon>
        <taxon>Lepidoptera</taxon>
        <taxon>Glossata</taxon>
        <taxon>Ditrysia</taxon>
        <taxon>Papilionoidea</taxon>
        <taxon>Papilionidae</taxon>
        <taxon>Papilioninae</taxon>
        <taxon>Papilio</taxon>
    </lineage>
</organism>
<reference evidence="1 2" key="1">
    <citation type="journal article" date="2015" name="Nat. Commun.">
        <title>Outbred genome sequencing and CRISPR/Cas9 gene editing in butterflies.</title>
        <authorList>
            <person name="Li X."/>
            <person name="Fan D."/>
            <person name="Zhang W."/>
            <person name="Liu G."/>
            <person name="Zhang L."/>
            <person name="Zhao L."/>
            <person name="Fang X."/>
            <person name="Chen L."/>
            <person name="Dong Y."/>
            <person name="Chen Y."/>
            <person name="Ding Y."/>
            <person name="Zhao R."/>
            <person name="Feng M."/>
            <person name="Zhu Y."/>
            <person name="Feng Y."/>
            <person name="Jiang X."/>
            <person name="Zhu D."/>
            <person name="Xiang H."/>
            <person name="Feng X."/>
            <person name="Li S."/>
            <person name="Wang J."/>
            <person name="Zhang G."/>
            <person name="Kronforst M.R."/>
            <person name="Wang W."/>
        </authorList>
    </citation>
    <scope>NUCLEOTIDE SEQUENCE [LARGE SCALE GENOMIC DNA]</scope>
    <source>
        <strain evidence="1">Ya'a_city_454_Pm</strain>
        <tissue evidence="1">Whole body</tissue>
    </source>
</reference>
<proteinExistence type="predicted"/>
<name>A0A194RMX7_PAPMA</name>
<dbReference type="InParanoid" id="A0A194RMX7"/>